<feature type="binding site" evidence="6">
    <location>
        <position position="259"/>
    </location>
    <ligand>
        <name>Zn(2+)</name>
        <dbReference type="ChEBI" id="CHEBI:29105"/>
    </ligand>
</feature>
<keyword evidence="5 7" id="KW-0472">Membrane</keyword>
<evidence type="ECO:0000256" key="1">
    <source>
        <dbReference type="ARBA" id="ARBA00004141"/>
    </source>
</evidence>
<dbReference type="PANTHER" id="PTHR20855:SF141">
    <property type="entry name" value="MEMBRANE PROGESTIN RECEPTOR GAMMA-B-LIKE"/>
    <property type="match status" value="1"/>
</dbReference>
<dbReference type="OrthoDB" id="529367at2759"/>
<keyword evidence="9" id="KW-1185">Reference proteome</keyword>
<organism evidence="8">
    <name type="scientific">Petromyzon marinus</name>
    <name type="common">Sea lamprey</name>
    <dbReference type="NCBI Taxonomy" id="7757"/>
    <lineage>
        <taxon>Eukaryota</taxon>
        <taxon>Metazoa</taxon>
        <taxon>Chordata</taxon>
        <taxon>Craniata</taxon>
        <taxon>Vertebrata</taxon>
        <taxon>Cyclostomata</taxon>
        <taxon>Hyperoartia</taxon>
        <taxon>Petromyzontiformes</taxon>
        <taxon>Petromyzontidae</taxon>
        <taxon>Petromyzon</taxon>
    </lineage>
</organism>
<keyword evidence="8" id="KW-0675">Receptor</keyword>
<reference evidence="10 11" key="2">
    <citation type="submission" date="2025-04" db="UniProtKB">
        <authorList>
            <consortium name="RefSeq"/>
        </authorList>
    </citation>
    <scope>IDENTIFICATION</scope>
    <source>
        <tissue evidence="10 11">Sperm</tissue>
    </source>
</reference>
<accession>A0A1I9VZE4</accession>
<feature type="transmembrane region" description="Helical" evidence="7">
    <location>
        <begin position="184"/>
        <end position="202"/>
    </location>
</feature>
<gene>
    <name evidence="8" type="primary">paqr6</name>
    <name evidence="10 11 12 13 14 15" type="synonym">LOC116941987</name>
    <name evidence="8" type="synonym">mPRd</name>
</gene>
<protein>
    <submittedName>
        <fullName evidence="8">Membrane progestin receptor delta isoform 1</fullName>
    </submittedName>
    <submittedName>
        <fullName evidence="10 11">Membrane progestin receptor gamma-B-like isoform X1</fullName>
    </submittedName>
</protein>
<evidence type="ECO:0000313" key="12">
    <source>
        <dbReference type="RefSeq" id="XP_032809337.1"/>
    </source>
</evidence>
<dbReference type="Proteomes" id="UP001318040">
    <property type="component" value="Chromosome 13"/>
</dbReference>
<evidence type="ECO:0000313" key="14">
    <source>
        <dbReference type="RefSeq" id="XP_032809339.1"/>
    </source>
</evidence>
<feature type="transmembrane region" description="Helical" evidence="7">
    <location>
        <begin position="84"/>
        <end position="104"/>
    </location>
</feature>
<keyword evidence="6" id="KW-0862">Zinc</keyword>
<evidence type="ECO:0000256" key="5">
    <source>
        <dbReference type="ARBA" id="ARBA00023136"/>
    </source>
</evidence>
<evidence type="ECO:0000256" key="3">
    <source>
        <dbReference type="ARBA" id="ARBA00022692"/>
    </source>
</evidence>
<evidence type="ECO:0000313" key="10">
    <source>
        <dbReference type="RefSeq" id="XP_032809334.1"/>
    </source>
</evidence>
<feature type="transmembrane region" description="Helical" evidence="7">
    <location>
        <begin position="222"/>
        <end position="239"/>
    </location>
</feature>
<evidence type="ECO:0000256" key="6">
    <source>
        <dbReference type="PIRSR" id="PIRSR604254-1"/>
    </source>
</evidence>
<dbReference type="GO" id="GO:0038023">
    <property type="term" value="F:signaling receptor activity"/>
    <property type="evidence" value="ECO:0007669"/>
    <property type="project" value="TreeGrafter"/>
</dbReference>
<keyword evidence="3 7" id="KW-0812">Transmembrane</keyword>
<reference evidence="8" key="1">
    <citation type="submission" date="2015-10" db="EMBL/GenBank/DDBJ databases">
        <title>Identification and characterization of the progesterone receptors in lampreys with insight into the evolution of progesterone receptors in metazoans.</title>
        <authorList>
            <person name="Ren J."/>
            <person name="Chung-Davidson Y.-W."/>
            <person name="Li W."/>
        </authorList>
    </citation>
    <scope>NUCLEOTIDE SEQUENCE</scope>
</reference>
<dbReference type="RefSeq" id="XP_032809335.1">
    <property type="nucleotide sequence ID" value="XM_032953444.1"/>
</dbReference>
<evidence type="ECO:0000256" key="4">
    <source>
        <dbReference type="ARBA" id="ARBA00022989"/>
    </source>
</evidence>
<dbReference type="GO" id="GO:0016020">
    <property type="term" value="C:membrane"/>
    <property type="evidence" value="ECO:0007669"/>
    <property type="project" value="UniProtKB-SubCell"/>
</dbReference>
<comment type="similarity">
    <text evidence="2">Belongs to the ADIPOR family.</text>
</comment>
<dbReference type="RefSeq" id="XP_032809334.1">
    <property type="nucleotide sequence ID" value="XM_032953443.1"/>
</dbReference>
<proteinExistence type="evidence at transcript level"/>
<feature type="transmembrane region" description="Helical" evidence="7">
    <location>
        <begin position="151"/>
        <end position="172"/>
    </location>
</feature>
<dbReference type="RefSeq" id="XP_032809338.1">
    <property type="nucleotide sequence ID" value="XM_032953447.1"/>
</dbReference>
<evidence type="ECO:0000313" key="13">
    <source>
        <dbReference type="RefSeq" id="XP_032809338.1"/>
    </source>
</evidence>
<dbReference type="PANTHER" id="PTHR20855">
    <property type="entry name" value="ADIPOR/PROGESTIN RECEPTOR-RELATED"/>
    <property type="match status" value="1"/>
</dbReference>
<evidence type="ECO:0000256" key="7">
    <source>
        <dbReference type="SAM" id="Phobius"/>
    </source>
</evidence>
<name>A0A1I9VZE4_PETMA</name>
<dbReference type="RefSeq" id="XP_032809339.1">
    <property type="nucleotide sequence ID" value="XM_032953448.1"/>
</dbReference>
<feature type="transmembrane region" description="Helical" evidence="7">
    <location>
        <begin position="116"/>
        <end position="139"/>
    </location>
</feature>
<dbReference type="AlphaFoldDB" id="A0A1I9VZE4"/>
<sequence length="342" mass="38597">MLSLRLPRLLSSHQVPKAFQEDGIISGYRCPKSSAFDCILSLFHLTNETLNIWTHFLPACYFMRRLLGFSQSLDFLGEAYTWPLLAYLFTCCLYLLASSLAHTFSTMSVRSLHVCFFFDYAALSLYSLGSGIAYAAYIFPEQWVHGTLHAYFVPTAVMNTLLCTSLACYSRFTELDQPHFSKLLRILAFFCPYLFDNIPLFYRVLLCSGEGCSQNETFPWHYAHILLAVLTACLFSMHLPERLLPGRFDYVGHSHQLFHVSAVLGTHVQLEAVAADMGLRRAWLLTNVGPEACYFTQSMTALGLAVGLNLGLIAAFSLAMWRTADTNAPHLEDSNHNKLKEH</sequence>
<feature type="binding site" evidence="6">
    <location>
        <position position="102"/>
    </location>
    <ligand>
        <name>Zn(2+)</name>
        <dbReference type="ChEBI" id="CHEBI:29105"/>
    </ligand>
</feature>
<evidence type="ECO:0000313" key="8">
    <source>
        <dbReference type="EMBL" id="APA19926.1"/>
    </source>
</evidence>
<dbReference type="EMBL" id="KT970653">
    <property type="protein sequence ID" value="APA19926.1"/>
    <property type="molecule type" value="mRNA"/>
</dbReference>
<dbReference type="InterPro" id="IPR004254">
    <property type="entry name" value="AdipoR/HlyIII-related"/>
</dbReference>
<dbReference type="GO" id="GO:0046872">
    <property type="term" value="F:metal ion binding"/>
    <property type="evidence" value="ECO:0007669"/>
    <property type="project" value="UniProtKB-KW"/>
</dbReference>
<dbReference type="RefSeq" id="XP_032809337.1">
    <property type="nucleotide sequence ID" value="XM_032953446.1"/>
</dbReference>
<evidence type="ECO:0000313" key="15">
    <source>
        <dbReference type="RefSeq" id="XP_032809340.1"/>
    </source>
</evidence>
<keyword evidence="4 7" id="KW-1133">Transmembrane helix</keyword>
<evidence type="ECO:0000313" key="11">
    <source>
        <dbReference type="RefSeq" id="XP_032809335.1"/>
    </source>
</evidence>
<feature type="transmembrane region" description="Helical" evidence="7">
    <location>
        <begin position="301"/>
        <end position="321"/>
    </location>
</feature>
<evidence type="ECO:0000256" key="2">
    <source>
        <dbReference type="ARBA" id="ARBA00007018"/>
    </source>
</evidence>
<keyword evidence="6" id="KW-0479">Metal-binding</keyword>
<comment type="subcellular location">
    <subcellularLocation>
        <location evidence="1">Membrane</location>
        <topology evidence="1">Multi-pass membrane protein</topology>
    </subcellularLocation>
</comment>
<dbReference type="KEGG" id="pmrn:116941987"/>
<feature type="binding site" evidence="6">
    <location>
        <position position="255"/>
    </location>
    <ligand>
        <name>Zn(2+)</name>
        <dbReference type="ChEBI" id="CHEBI:29105"/>
    </ligand>
</feature>
<evidence type="ECO:0000313" key="9">
    <source>
        <dbReference type="Proteomes" id="UP001318040"/>
    </source>
</evidence>
<dbReference type="RefSeq" id="XP_032809340.1">
    <property type="nucleotide sequence ID" value="XM_032953449.1"/>
</dbReference>
<dbReference type="Pfam" id="PF03006">
    <property type="entry name" value="HlyIII"/>
    <property type="match status" value="1"/>
</dbReference>